<reference evidence="2" key="2">
    <citation type="submission" date="2020-11" db="EMBL/GenBank/DDBJ databases">
        <authorList>
            <person name="McCartney M.A."/>
            <person name="Auch B."/>
            <person name="Kono T."/>
            <person name="Mallez S."/>
            <person name="Becker A."/>
            <person name="Gohl D.M."/>
            <person name="Silverstein K.A.T."/>
            <person name="Koren S."/>
            <person name="Bechman K.B."/>
            <person name="Herman A."/>
            <person name="Abrahante J.E."/>
            <person name="Garbe J."/>
        </authorList>
    </citation>
    <scope>NUCLEOTIDE SEQUENCE</scope>
    <source>
        <strain evidence="2">Duluth1</strain>
        <tissue evidence="2">Whole animal</tissue>
    </source>
</reference>
<evidence type="ECO:0000256" key="1">
    <source>
        <dbReference type="SAM" id="MobiDB-lite"/>
    </source>
</evidence>
<gene>
    <name evidence="2" type="ORF">DPMN_014256</name>
</gene>
<comment type="caution">
    <text evidence="2">The sequence shown here is derived from an EMBL/GenBank/DDBJ whole genome shotgun (WGS) entry which is preliminary data.</text>
</comment>
<proteinExistence type="predicted"/>
<protein>
    <submittedName>
        <fullName evidence="2">Uncharacterized protein</fullName>
    </submittedName>
</protein>
<keyword evidence="3" id="KW-1185">Reference proteome</keyword>
<name>A0A9D4NAF0_DREPO</name>
<feature type="region of interest" description="Disordered" evidence="1">
    <location>
        <begin position="19"/>
        <end position="38"/>
    </location>
</feature>
<feature type="compositionally biased region" description="Basic and acidic residues" evidence="1">
    <location>
        <begin position="27"/>
        <end position="38"/>
    </location>
</feature>
<reference evidence="2" key="1">
    <citation type="journal article" date="2019" name="bioRxiv">
        <title>The Genome of the Zebra Mussel, Dreissena polymorpha: A Resource for Invasive Species Research.</title>
        <authorList>
            <person name="McCartney M.A."/>
            <person name="Auch B."/>
            <person name="Kono T."/>
            <person name="Mallez S."/>
            <person name="Zhang Y."/>
            <person name="Obille A."/>
            <person name="Becker A."/>
            <person name="Abrahante J.E."/>
            <person name="Garbe J."/>
            <person name="Badalamenti J.P."/>
            <person name="Herman A."/>
            <person name="Mangelson H."/>
            <person name="Liachko I."/>
            <person name="Sullivan S."/>
            <person name="Sone E.D."/>
            <person name="Koren S."/>
            <person name="Silverstein K.A.T."/>
            <person name="Beckman K.B."/>
            <person name="Gohl D.M."/>
        </authorList>
    </citation>
    <scope>NUCLEOTIDE SEQUENCE</scope>
    <source>
        <strain evidence="2">Duluth1</strain>
        <tissue evidence="2">Whole animal</tissue>
    </source>
</reference>
<organism evidence="2 3">
    <name type="scientific">Dreissena polymorpha</name>
    <name type="common">Zebra mussel</name>
    <name type="synonym">Mytilus polymorpha</name>
    <dbReference type="NCBI Taxonomy" id="45954"/>
    <lineage>
        <taxon>Eukaryota</taxon>
        <taxon>Metazoa</taxon>
        <taxon>Spiralia</taxon>
        <taxon>Lophotrochozoa</taxon>
        <taxon>Mollusca</taxon>
        <taxon>Bivalvia</taxon>
        <taxon>Autobranchia</taxon>
        <taxon>Heteroconchia</taxon>
        <taxon>Euheterodonta</taxon>
        <taxon>Imparidentia</taxon>
        <taxon>Neoheterodontei</taxon>
        <taxon>Myida</taxon>
        <taxon>Dreissenoidea</taxon>
        <taxon>Dreissenidae</taxon>
        <taxon>Dreissena</taxon>
    </lineage>
</organism>
<dbReference type="AlphaFoldDB" id="A0A9D4NAF0"/>
<evidence type="ECO:0000313" key="3">
    <source>
        <dbReference type="Proteomes" id="UP000828390"/>
    </source>
</evidence>
<dbReference type="Proteomes" id="UP000828390">
    <property type="component" value="Unassembled WGS sequence"/>
</dbReference>
<evidence type="ECO:0000313" key="2">
    <source>
        <dbReference type="EMBL" id="KAH3890184.1"/>
    </source>
</evidence>
<dbReference type="EMBL" id="JAIWYP010000001">
    <property type="protein sequence ID" value="KAH3890184.1"/>
    <property type="molecule type" value="Genomic_DNA"/>
</dbReference>
<sequence length="87" mass="10337">MFTTTLGIREKTVYNWLNDSESGIPNTEKKDNRGAKDEYKKREVAAREYLNNIPKLESHYCRASSKKKYSEPLFESKNHVFREYRSL</sequence>
<accession>A0A9D4NAF0</accession>